<reference evidence="2 3" key="1">
    <citation type="journal article" date="2019" name="Commun. Biol.">
        <title>The bagworm genome reveals a unique fibroin gene that provides high tensile strength.</title>
        <authorList>
            <person name="Kono N."/>
            <person name="Nakamura H."/>
            <person name="Ohtoshi R."/>
            <person name="Tomita M."/>
            <person name="Numata K."/>
            <person name="Arakawa K."/>
        </authorList>
    </citation>
    <scope>NUCLEOTIDE SEQUENCE [LARGE SCALE GENOMIC DNA]</scope>
</reference>
<evidence type="ECO:0000313" key="2">
    <source>
        <dbReference type="EMBL" id="GBP74511.1"/>
    </source>
</evidence>
<evidence type="ECO:0000256" key="1">
    <source>
        <dbReference type="SAM" id="MobiDB-lite"/>
    </source>
</evidence>
<protein>
    <submittedName>
        <fullName evidence="2">Uncharacterized protein</fullName>
    </submittedName>
</protein>
<sequence>MARKDPKCPAPFDVPSIQFSTSKGLTEHKNKSTGRSYRAASAEFLPRNDNGSMRVFSYGAEKLGHAARRWPTLRRRRRRANKKFDRETLSLMTRVTSHTRNSSISISRRRSQILNNGALRPLKTLQSAARPALARRLRRALRNRLIKIQREYWVNVHTVQAALAHRSKSGKTAPAPAPTRNRRPPSNTAFMLAK</sequence>
<proteinExistence type="predicted"/>
<keyword evidence="3" id="KW-1185">Reference proteome</keyword>
<accession>A0A4C1YDQ4</accession>
<name>A0A4C1YDQ4_EUMVA</name>
<organism evidence="2 3">
    <name type="scientific">Eumeta variegata</name>
    <name type="common">Bagworm moth</name>
    <name type="synonym">Eumeta japonica</name>
    <dbReference type="NCBI Taxonomy" id="151549"/>
    <lineage>
        <taxon>Eukaryota</taxon>
        <taxon>Metazoa</taxon>
        <taxon>Ecdysozoa</taxon>
        <taxon>Arthropoda</taxon>
        <taxon>Hexapoda</taxon>
        <taxon>Insecta</taxon>
        <taxon>Pterygota</taxon>
        <taxon>Neoptera</taxon>
        <taxon>Endopterygota</taxon>
        <taxon>Lepidoptera</taxon>
        <taxon>Glossata</taxon>
        <taxon>Ditrysia</taxon>
        <taxon>Tineoidea</taxon>
        <taxon>Psychidae</taxon>
        <taxon>Oiketicinae</taxon>
        <taxon>Eumeta</taxon>
    </lineage>
</organism>
<feature type="region of interest" description="Disordered" evidence="1">
    <location>
        <begin position="1"/>
        <end position="36"/>
    </location>
</feature>
<dbReference type="EMBL" id="BGZK01001210">
    <property type="protein sequence ID" value="GBP74511.1"/>
    <property type="molecule type" value="Genomic_DNA"/>
</dbReference>
<feature type="compositionally biased region" description="Low complexity" evidence="1">
    <location>
        <begin position="184"/>
        <end position="194"/>
    </location>
</feature>
<dbReference type="Proteomes" id="UP000299102">
    <property type="component" value="Unassembled WGS sequence"/>
</dbReference>
<evidence type="ECO:0000313" key="3">
    <source>
        <dbReference type="Proteomes" id="UP000299102"/>
    </source>
</evidence>
<comment type="caution">
    <text evidence="2">The sequence shown here is derived from an EMBL/GenBank/DDBJ whole genome shotgun (WGS) entry which is preliminary data.</text>
</comment>
<feature type="region of interest" description="Disordered" evidence="1">
    <location>
        <begin position="164"/>
        <end position="194"/>
    </location>
</feature>
<dbReference type="AlphaFoldDB" id="A0A4C1YDQ4"/>
<gene>
    <name evidence="2" type="ORF">EVAR_61998_1</name>
</gene>